<accession>A0A545TQD6</accession>
<dbReference type="EMBL" id="VHSG01000011">
    <property type="protein sequence ID" value="TQV79436.1"/>
    <property type="molecule type" value="Genomic_DNA"/>
</dbReference>
<dbReference type="OrthoDB" id="9775513at2"/>
<comment type="caution">
    <text evidence="1">The sequence shown here is derived from an EMBL/GenBank/DDBJ whole genome shotgun (WGS) entry which is preliminary data.</text>
</comment>
<keyword evidence="2" id="KW-1185">Reference proteome</keyword>
<dbReference type="AlphaFoldDB" id="A0A545TQD6"/>
<name>A0A545TQD6_9GAMM</name>
<gene>
    <name evidence="1" type="ORF">FKG94_11240</name>
</gene>
<sequence>MKENTNGAMCRFTESTRLLSINRIIYKSKTPKVINHDKGGKFLGSMRKEQVCDEYIAIADEMLAINKIPRLKDDINRLDVLQSRRELAQLKGSE</sequence>
<dbReference type="RefSeq" id="WP_142904326.1">
    <property type="nucleotide sequence ID" value="NZ_ML660092.1"/>
</dbReference>
<protein>
    <submittedName>
        <fullName evidence="1">Uncharacterized protein</fullName>
    </submittedName>
</protein>
<proteinExistence type="predicted"/>
<dbReference type="Proteomes" id="UP000319732">
    <property type="component" value="Unassembled WGS sequence"/>
</dbReference>
<evidence type="ECO:0000313" key="2">
    <source>
        <dbReference type="Proteomes" id="UP000319732"/>
    </source>
</evidence>
<evidence type="ECO:0000313" key="1">
    <source>
        <dbReference type="EMBL" id="TQV79436.1"/>
    </source>
</evidence>
<reference evidence="1 2" key="1">
    <citation type="submission" date="2019-06" db="EMBL/GenBank/DDBJ databases">
        <title>Whole genome sequence for Cellvibrionaceae sp. R142.</title>
        <authorList>
            <person name="Wang G."/>
        </authorList>
    </citation>
    <scope>NUCLEOTIDE SEQUENCE [LARGE SCALE GENOMIC DNA]</scope>
    <source>
        <strain evidence="1 2">R142</strain>
    </source>
</reference>
<organism evidence="1 2">
    <name type="scientific">Exilibacterium tricleocarpae</name>
    <dbReference type="NCBI Taxonomy" id="2591008"/>
    <lineage>
        <taxon>Bacteria</taxon>
        <taxon>Pseudomonadati</taxon>
        <taxon>Pseudomonadota</taxon>
        <taxon>Gammaproteobacteria</taxon>
        <taxon>Cellvibrionales</taxon>
        <taxon>Cellvibrionaceae</taxon>
        <taxon>Exilibacterium</taxon>
    </lineage>
</organism>